<feature type="compositionally biased region" description="Polar residues" evidence="1">
    <location>
        <begin position="1"/>
        <end position="11"/>
    </location>
</feature>
<dbReference type="EMBL" id="QRZM01000001">
    <property type="protein sequence ID" value="RGV78294.1"/>
    <property type="molecule type" value="Genomic_DNA"/>
</dbReference>
<feature type="compositionally biased region" description="Basic and acidic residues" evidence="1">
    <location>
        <begin position="92"/>
        <end position="121"/>
    </location>
</feature>
<dbReference type="Proteomes" id="UP000284543">
    <property type="component" value="Unassembled WGS sequence"/>
</dbReference>
<accession>A0A412ZDQ6</accession>
<feature type="region of interest" description="Disordered" evidence="1">
    <location>
        <begin position="247"/>
        <end position="266"/>
    </location>
</feature>
<feature type="compositionally biased region" description="Basic and acidic residues" evidence="1">
    <location>
        <begin position="42"/>
        <end position="66"/>
    </location>
</feature>
<evidence type="ECO:0000256" key="1">
    <source>
        <dbReference type="SAM" id="MobiDB-lite"/>
    </source>
</evidence>
<protein>
    <submittedName>
        <fullName evidence="3">Flagellar hook-length control protein FliK</fullName>
    </submittedName>
</protein>
<dbReference type="InterPro" id="IPR021136">
    <property type="entry name" value="Flagellar_hook_control-like_C"/>
</dbReference>
<dbReference type="Pfam" id="PF02120">
    <property type="entry name" value="Flg_hook"/>
    <property type="match status" value="1"/>
</dbReference>
<dbReference type="Gene3D" id="3.30.750.140">
    <property type="match status" value="1"/>
</dbReference>
<feature type="domain" description="Flagellar hook-length control protein-like C-terminal" evidence="2">
    <location>
        <begin position="342"/>
        <end position="418"/>
    </location>
</feature>
<proteinExistence type="predicted"/>
<dbReference type="AlphaFoldDB" id="A0A412ZDQ6"/>
<comment type="caution">
    <text evidence="3">The sequence shown here is derived from an EMBL/GenBank/DDBJ whole genome shotgun (WGS) entry which is preliminary data.</text>
</comment>
<evidence type="ECO:0000313" key="3">
    <source>
        <dbReference type="EMBL" id="RGV78294.1"/>
    </source>
</evidence>
<keyword evidence="3" id="KW-0966">Cell projection</keyword>
<reference evidence="3 4" key="1">
    <citation type="submission" date="2018-08" db="EMBL/GenBank/DDBJ databases">
        <title>A genome reference for cultivated species of the human gut microbiota.</title>
        <authorList>
            <person name="Zou Y."/>
            <person name="Xue W."/>
            <person name="Luo G."/>
        </authorList>
    </citation>
    <scope>NUCLEOTIDE SEQUENCE [LARGE SCALE GENOMIC DNA]</scope>
    <source>
        <strain evidence="3 4">AF14-18</strain>
    </source>
</reference>
<evidence type="ECO:0000313" key="4">
    <source>
        <dbReference type="Proteomes" id="UP000284543"/>
    </source>
</evidence>
<dbReference type="InterPro" id="IPR038610">
    <property type="entry name" value="FliK-like_C_sf"/>
</dbReference>
<keyword evidence="3" id="KW-0282">Flagellum</keyword>
<keyword evidence="3" id="KW-0969">Cilium</keyword>
<organism evidence="3 4">
    <name type="scientific">Enterocloster bolteae</name>
    <dbReference type="NCBI Taxonomy" id="208479"/>
    <lineage>
        <taxon>Bacteria</taxon>
        <taxon>Bacillati</taxon>
        <taxon>Bacillota</taxon>
        <taxon>Clostridia</taxon>
        <taxon>Lachnospirales</taxon>
        <taxon>Lachnospiraceae</taxon>
        <taxon>Enterocloster</taxon>
    </lineage>
</organism>
<feature type="compositionally biased region" description="Polar residues" evidence="1">
    <location>
        <begin position="222"/>
        <end position="235"/>
    </location>
</feature>
<feature type="region of interest" description="Disordered" evidence="1">
    <location>
        <begin position="426"/>
        <end position="450"/>
    </location>
</feature>
<name>A0A412ZDQ6_9FIRM</name>
<sequence length="474" mass="51836">MNAGTLTQALTASRYKANPTAGSREKQDDTVSFMDMFAQNLKDARKTGTKAADKKRDGAADSKAQEMGDTGRNQASVDQGKKSESSEPIEDGTCRDDSKKAESGVENTDKDSDSGKRHNEGAAEEAINLQAMSLLMQEVPVPAQAGEAQDIQAAQDAAMLTEYVPEPGKTEQTLLSNTALAGYEQTAALQTQELVQPPYAEAVREQMAQETAARSAAGQEPSGKTSDTVRPVQSDTMEADMTAVVQGHKETRQSGEDMFFSADSRQNKTLNQLREQTGTADEEPKDANQVLEELKRNADARGIDLTGKAVQNRMNYGLRPVSDAREQQIDTPVLEQLKTGVERAAQTGNRELTIHLKPEGLGDIVVHLTSSGDKTTVRIGVTNPETEKLVTSQMESLKDMLRPLNTEVQEVYHSSQNAMDFSGFSQHMQERRGQQSHTGYSFHAAEDSGSEEELLMEAKRMMAESRMSRLYAYI</sequence>
<evidence type="ECO:0000259" key="2">
    <source>
        <dbReference type="Pfam" id="PF02120"/>
    </source>
</evidence>
<dbReference type="RefSeq" id="WP_118017128.1">
    <property type="nucleotide sequence ID" value="NZ_CAUHGS010000017.1"/>
</dbReference>
<feature type="region of interest" description="Disordered" evidence="1">
    <location>
        <begin position="205"/>
        <end position="235"/>
    </location>
</feature>
<dbReference type="CDD" id="cd17470">
    <property type="entry name" value="T3SS_Flik_C"/>
    <property type="match status" value="1"/>
</dbReference>
<gene>
    <name evidence="3" type="ORF">DWW02_00720</name>
</gene>
<feature type="region of interest" description="Disordered" evidence="1">
    <location>
        <begin position="1"/>
        <end position="122"/>
    </location>
</feature>